<evidence type="ECO:0000313" key="1">
    <source>
        <dbReference type="EMBL" id="KPM62969.1"/>
    </source>
</evidence>
<evidence type="ECO:0000313" key="2">
    <source>
        <dbReference type="Proteomes" id="UP000050437"/>
    </source>
</evidence>
<name>A0A0P7D2T4_PSEPU</name>
<dbReference type="AlphaFoldDB" id="A0A0P7D2T4"/>
<reference evidence="1 2" key="1">
    <citation type="submission" date="2015-10" db="EMBL/GenBank/DDBJ databases">
        <title>Pseudomonas putida clinical strains.</title>
        <authorList>
            <person name="Molina L."/>
            <person name="Udaondo Z."/>
        </authorList>
    </citation>
    <scope>NUCLEOTIDE SEQUENCE [LARGE SCALE GENOMIC DNA]</scope>
    <source>
        <strain evidence="1 2">HB13667</strain>
    </source>
</reference>
<comment type="caution">
    <text evidence="1">The sequence shown here is derived from an EMBL/GenBank/DDBJ whole genome shotgun (WGS) entry which is preliminary data.</text>
</comment>
<gene>
    <name evidence="1" type="ORF">HB13667_16290</name>
</gene>
<dbReference type="RefSeq" id="WP_054572994.1">
    <property type="nucleotide sequence ID" value="NZ_LKKS01000101.1"/>
</dbReference>
<evidence type="ECO:0008006" key="3">
    <source>
        <dbReference type="Google" id="ProtNLM"/>
    </source>
</evidence>
<organism evidence="1 2">
    <name type="scientific">Pseudomonas putida</name>
    <name type="common">Arthrobacter siderocapsulatus</name>
    <dbReference type="NCBI Taxonomy" id="303"/>
    <lineage>
        <taxon>Bacteria</taxon>
        <taxon>Pseudomonadati</taxon>
        <taxon>Pseudomonadota</taxon>
        <taxon>Gammaproteobacteria</taxon>
        <taxon>Pseudomonadales</taxon>
        <taxon>Pseudomonadaceae</taxon>
        <taxon>Pseudomonas</taxon>
    </lineage>
</organism>
<proteinExistence type="predicted"/>
<dbReference type="Proteomes" id="UP000050437">
    <property type="component" value="Unassembled WGS sequence"/>
</dbReference>
<protein>
    <recommendedName>
        <fullName evidence="3">HK97 gp10 family phage protein</fullName>
    </recommendedName>
</protein>
<accession>A0A0P7D2T4</accession>
<dbReference type="EMBL" id="LKKS01000101">
    <property type="protein sequence ID" value="KPM62969.1"/>
    <property type="molecule type" value="Genomic_DNA"/>
</dbReference>
<sequence length="132" mass="14214">MAKQRGGRAWSVPPSAFIGVVEDALAERHRSIALAMLGEIVLRAPVDTGRFLANNIVSIGSPVYYSLDAYDKSGRETVAKGESVLSGLEPYTVTYIQNNLVYAGALEDCHSRQAPAGIYGIAFYGVTQAYNK</sequence>